<sequence length="215" mass="21723">MPSPEVVARRRVVCVVTALVGAVLLALSLSTPPGSSRFYPLAAALALTWFVGALLAGPVRIARTRPRAPTTPAVAGLLAGLALAGACVVGTALIGSFAPVHSAVTEVTDIARRGVPALVLPVAVVTGAAEELFFRGAVFDALPRDRAVVGSTAVYALITLATGNLMLVLAAAVLGGVTSQQRRVTGGVLAPVVTHAVWSTCMVLALPPVLELVGP</sequence>
<feature type="transmembrane region" description="Helical" evidence="1">
    <location>
        <begin position="73"/>
        <end position="98"/>
    </location>
</feature>
<keyword evidence="1" id="KW-1133">Transmembrane helix</keyword>
<dbReference type="EMBL" id="LAIR01000002">
    <property type="protein sequence ID" value="KNX36846.1"/>
    <property type="molecule type" value="Genomic_DNA"/>
</dbReference>
<proteinExistence type="predicted"/>
<organism evidence="3 4">
    <name type="scientific">Luteipulveratus halotolerans</name>
    <dbReference type="NCBI Taxonomy" id="1631356"/>
    <lineage>
        <taxon>Bacteria</taxon>
        <taxon>Bacillati</taxon>
        <taxon>Actinomycetota</taxon>
        <taxon>Actinomycetes</taxon>
        <taxon>Micrococcales</taxon>
        <taxon>Dermacoccaceae</taxon>
        <taxon>Luteipulveratus</taxon>
    </lineage>
</organism>
<protein>
    <recommendedName>
        <fullName evidence="2">CAAX prenyl protease 2/Lysostaphin resistance protein A-like domain-containing protein</fullName>
    </recommendedName>
</protein>
<comment type="caution">
    <text evidence="3">The sequence shown here is derived from an EMBL/GenBank/DDBJ whole genome shotgun (WGS) entry which is preliminary data.</text>
</comment>
<name>A0A0L6CG95_9MICO</name>
<feature type="transmembrane region" description="Helical" evidence="1">
    <location>
        <begin position="188"/>
        <end position="210"/>
    </location>
</feature>
<feature type="transmembrane region" description="Helical" evidence="1">
    <location>
        <begin position="38"/>
        <end position="61"/>
    </location>
</feature>
<feature type="transmembrane region" description="Helical" evidence="1">
    <location>
        <begin position="153"/>
        <end position="176"/>
    </location>
</feature>
<dbReference type="GO" id="GO:0004175">
    <property type="term" value="F:endopeptidase activity"/>
    <property type="evidence" value="ECO:0007669"/>
    <property type="project" value="UniProtKB-ARBA"/>
</dbReference>
<feature type="domain" description="CAAX prenyl protease 2/Lysostaphin resistance protein A-like" evidence="2">
    <location>
        <begin position="116"/>
        <end position="200"/>
    </location>
</feature>
<gene>
    <name evidence="3" type="ORF">VV01_06300</name>
</gene>
<keyword evidence="1" id="KW-0472">Membrane</keyword>
<dbReference type="Pfam" id="PF02517">
    <property type="entry name" value="Rce1-like"/>
    <property type="match status" value="1"/>
</dbReference>
<evidence type="ECO:0000259" key="2">
    <source>
        <dbReference type="Pfam" id="PF02517"/>
    </source>
</evidence>
<dbReference type="STRING" id="1631356.VV01_06300"/>
<evidence type="ECO:0000256" key="1">
    <source>
        <dbReference type="SAM" id="Phobius"/>
    </source>
</evidence>
<dbReference type="RefSeq" id="WP_050669141.1">
    <property type="nucleotide sequence ID" value="NZ_LAIR01000002.1"/>
</dbReference>
<reference evidence="4" key="1">
    <citation type="submission" date="2015-03" db="EMBL/GenBank/DDBJ databases">
        <title>Luteipulveratus halotolerans sp. nov., a novel actinobacterium (Dermacoccaceae) from Sarawak, Malaysia.</title>
        <authorList>
            <person name="Juboi H."/>
            <person name="Basik A."/>
            <person name="Shamsul S.S."/>
            <person name="Arnold P."/>
            <person name="Schmitt E.K."/>
            <person name="Sanglier J.-J."/>
            <person name="Yeo T."/>
        </authorList>
    </citation>
    <scope>NUCLEOTIDE SEQUENCE [LARGE SCALE GENOMIC DNA]</scope>
    <source>
        <strain evidence="4">C296001</strain>
    </source>
</reference>
<keyword evidence="4" id="KW-1185">Reference proteome</keyword>
<dbReference type="GO" id="GO:0080120">
    <property type="term" value="P:CAAX-box protein maturation"/>
    <property type="evidence" value="ECO:0007669"/>
    <property type="project" value="UniProtKB-ARBA"/>
</dbReference>
<feature type="transmembrane region" description="Helical" evidence="1">
    <location>
        <begin position="12"/>
        <end position="32"/>
    </location>
</feature>
<dbReference type="AlphaFoldDB" id="A0A0L6CG95"/>
<keyword evidence="1" id="KW-0812">Transmembrane</keyword>
<evidence type="ECO:0000313" key="3">
    <source>
        <dbReference type="EMBL" id="KNX36846.1"/>
    </source>
</evidence>
<accession>A0A0L6CG95</accession>
<dbReference type="Proteomes" id="UP000037397">
    <property type="component" value="Unassembled WGS sequence"/>
</dbReference>
<evidence type="ECO:0000313" key="4">
    <source>
        <dbReference type="Proteomes" id="UP000037397"/>
    </source>
</evidence>
<dbReference type="InterPro" id="IPR003675">
    <property type="entry name" value="Rce1/LyrA-like_dom"/>
</dbReference>
<dbReference type="OrthoDB" id="4407663at2"/>